<keyword evidence="1" id="KW-0812">Transmembrane</keyword>
<dbReference type="OrthoDB" id="7857793at2759"/>
<organism evidence="2 3">
    <name type="scientific">Drosophila ananassae</name>
    <name type="common">Fruit fly</name>
    <dbReference type="NCBI Taxonomy" id="7217"/>
    <lineage>
        <taxon>Eukaryota</taxon>
        <taxon>Metazoa</taxon>
        <taxon>Ecdysozoa</taxon>
        <taxon>Arthropoda</taxon>
        <taxon>Hexapoda</taxon>
        <taxon>Insecta</taxon>
        <taxon>Pterygota</taxon>
        <taxon>Neoptera</taxon>
        <taxon>Endopterygota</taxon>
        <taxon>Diptera</taxon>
        <taxon>Brachycera</taxon>
        <taxon>Muscomorpha</taxon>
        <taxon>Ephydroidea</taxon>
        <taxon>Drosophilidae</taxon>
        <taxon>Drosophila</taxon>
        <taxon>Sophophora</taxon>
    </lineage>
</organism>
<evidence type="ECO:0000256" key="1">
    <source>
        <dbReference type="SAM" id="Phobius"/>
    </source>
</evidence>
<dbReference type="Proteomes" id="UP000007801">
    <property type="component" value="Unassembled WGS sequence"/>
</dbReference>
<dbReference type="InParanoid" id="A0A0N8NZI1"/>
<reference evidence="2 3" key="1">
    <citation type="journal article" date="2007" name="Nature">
        <title>Evolution of genes and genomes on the Drosophila phylogeny.</title>
        <authorList>
            <consortium name="Drosophila 12 Genomes Consortium"/>
            <person name="Clark A.G."/>
            <person name="Eisen M.B."/>
            <person name="Smith D.R."/>
            <person name="Bergman C.M."/>
            <person name="Oliver B."/>
            <person name="Markow T.A."/>
            <person name="Kaufman T.C."/>
            <person name="Kellis M."/>
            <person name="Gelbart W."/>
            <person name="Iyer V.N."/>
            <person name="Pollard D.A."/>
            <person name="Sackton T.B."/>
            <person name="Larracuente A.M."/>
            <person name="Singh N.D."/>
            <person name="Abad J.P."/>
            <person name="Abt D.N."/>
            <person name="Adryan B."/>
            <person name="Aguade M."/>
            <person name="Akashi H."/>
            <person name="Anderson W.W."/>
            <person name="Aquadro C.F."/>
            <person name="Ardell D.H."/>
            <person name="Arguello R."/>
            <person name="Artieri C.G."/>
            <person name="Barbash D.A."/>
            <person name="Barker D."/>
            <person name="Barsanti P."/>
            <person name="Batterham P."/>
            <person name="Batzoglou S."/>
            <person name="Begun D."/>
            <person name="Bhutkar A."/>
            <person name="Blanco E."/>
            <person name="Bosak S.A."/>
            <person name="Bradley R.K."/>
            <person name="Brand A.D."/>
            <person name="Brent M.R."/>
            <person name="Brooks A.N."/>
            <person name="Brown R.H."/>
            <person name="Butlin R.K."/>
            <person name="Caggese C."/>
            <person name="Calvi B.R."/>
            <person name="Bernardo de Carvalho A."/>
            <person name="Caspi A."/>
            <person name="Castrezana S."/>
            <person name="Celniker S.E."/>
            <person name="Chang J.L."/>
            <person name="Chapple C."/>
            <person name="Chatterji S."/>
            <person name="Chinwalla A."/>
            <person name="Civetta A."/>
            <person name="Clifton S.W."/>
            <person name="Comeron J.M."/>
            <person name="Costello J.C."/>
            <person name="Coyne J.A."/>
            <person name="Daub J."/>
            <person name="David R.G."/>
            <person name="Delcher A.L."/>
            <person name="Delehaunty K."/>
            <person name="Do C.B."/>
            <person name="Ebling H."/>
            <person name="Edwards K."/>
            <person name="Eickbush T."/>
            <person name="Evans J.D."/>
            <person name="Filipski A."/>
            <person name="Findeiss S."/>
            <person name="Freyhult E."/>
            <person name="Fulton L."/>
            <person name="Fulton R."/>
            <person name="Garcia A.C."/>
            <person name="Gardiner A."/>
            <person name="Garfield D.A."/>
            <person name="Garvin B.E."/>
            <person name="Gibson G."/>
            <person name="Gilbert D."/>
            <person name="Gnerre S."/>
            <person name="Godfrey J."/>
            <person name="Good R."/>
            <person name="Gotea V."/>
            <person name="Gravely B."/>
            <person name="Greenberg A.J."/>
            <person name="Griffiths-Jones S."/>
            <person name="Gross S."/>
            <person name="Guigo R."/>
            <person name="Gustafson E.A."/>
            <person name="Haerty W."/>
            <person name="Hahn M.W."/>
            <person name="Halligan D.L."/>
            <person name="Halpern A.L."/>
            <person name="Halter G.M."/>
            <person name="Han M.V."/>
            <person name="Heger A."/>
            <person name="Hillier L."/>
            <person name="Hinrichs A.S."/>
            <person name="Holmes I."/>
            <person name="Hoskins R.A."/>
            <person name="Hubisz M.J."/>
            <person name="Hultmark D."/>
            <person name="Huntley M.A."/>
            <person name="Jaffe D.B."/>
            <person name="Jagadeeshan S."/>
            <person name="Jeck W.R."/>
            <person name="Johnson J."/>
            <person name="Jones C.D."/>
            <person name="Jordan W.C."/>
            <person name="Karpen G.H."/>
            <person name="Kataoka E."/>
            <person name="Keightley P.D."/>
            <person name="Kheradpour P."/>
            <person name="Kirkness E.F."/>
            <person name="Koerich L.B."/>
            <person name="Kristiansen K."/>
            <person name="Kudrna D."/>
            <person name="Kulathinal R.J."/>
            <person name="Kumar S."/>
            <person name="Kwok R."/>
            <person name="Lander E."/>
            <person name="Langley C.H."/>
            <person name="Lapoint R."/>
            <person name="Lazzaro B.P."/>
            <person name="Lee S.J."/>
            <person name="Levesque L."/>
            <person name="Li R."/>
            <person name="Lin C.F."/>
            <person name="Lin M.F."/>
            <person name="Lindblad-Toh K."/>
            <person name="Llopart A."/>
            <person name="Long M."/>
            <person name="Low L."/>
            <person name="Lozovsky E."/>
            <person name="Lu J."/>
            <person name="Luo M."/>
            <person name="Machado C.A."/>
            <person name="Makalowski W."/>
            <person name="Marzo M."/>
            <person name="Matsuda M."/>
            <person name="Matzkin L."/>
            <person name="McAllister B."/>
            <person name="McBride C.S."/>
            <person name="McKernan B."/>
            <person name="McKernan K."/>
            <person name="Mendez-Lago M."/>
            <person name="Minx P."/>
            <person name="Mollenhauer M.U."/>
            <person name="Montooth K."/>
            <person name="Mount S.M."/>
            <person name="Mu X."/>
            <person name="Myers E."/>
            <person name="Negre B."/>
            <person name="Newfeld S."/>
            <person name="Nielsen R."/>
            <person name="Noor M.A."/>
            <person name="O'Grady P."/>
            <person name="Pachter L."/>
            <person name="Papaceit M."/>
            <person name="Parisi M.J."/>
            <person name="Parisi M."/>
            <person name="Parts L."/>
            <person name="Pedersen J.S."/>
            <person name="Pesole G."/>
            <person name="Phillippy A.M."/>
            <person name="Ponting C.P."/>
            <person name="Pop M."/>
            <person name="Porcelli D."/>
            <person name="Powell J.R."/>
            <person name="Prohaska S."/>
            <person name="Pruitt K."/>
            <person name="Puig M."/>
            <person name="Quesneville H."/>
            <person name="Ram K.R."/>
            <person name="Rand D."/>
            <person name="Rasmussen M.D."/>
            <person name="Reed L.K."/>
            <person name="Reenan R."/>
            <person name="Reily A."/>
            <person name="Remington K.A."/>
            <person name="Rieger T.T."/>
            <person name="Ritchie M.G."/>
            <person name="Robin C."/>
            <person name="Rogers Y.H."/>
            <person name="Rohde C."/>
            <person name="Rozas J."/>
            <person name="Rubenfield M.J."/>
            <person name="Ruiz A."/>
            <person name="Russo S."/>
            <person name="Salzberg S.L."/>
            <person name="Sanchez-Gracia A."/>
            <person name="Saranga D.J."/>
            <person name="Sato H."/>
            <person name="Schaeffer S.W."/>
            <person name="Schatz M.C."/>
            <person name="Schlenke T."/>
            <person name="Schwartz R."/>
            <person name="Segarra C."/>
            <person name="Singh R.S."/>
            <person name="Sirot L."/>
            <person name="Sirota M."/>
            <person name="Sisneros N.B."/>
            <person name="Smith C.D."/>
            <person name="Smith T.F."/>
            <person name="Spieth J."/>
            <person name="Stage D.E."/>
            <person name="Stark A."/>
            <person name="Stephan W."/>
            <person name="Strausberg R.L."/>
            <person name="Strempel S."/>
            <person name="Sturgill D."/>
            <person name="Sutton G."/>
            <person name="Sutton G.G."/>
            <person name="Tao W."/>
            <person name="Teichmann S."/>
            <person name="Tobari Y.N."/>
            <person name="Tomimura Y."/>
            <person name="Tsolas J.M."/>
            <person name="Valente V.L."/>
            <person name="Venter E."/>
            <person name="Venter J.C."/>
            <person name="Vicario S."/>
            <person name="Vieira F.G."/>
            <person name="Vilella A.J."/>
            <person name="Villasante A."/>
            <person name="Walenz B."/>
            <person name="Wang J."/>
            <person name="Wasserman M."/>
            <person name="Watts T."/>
            <person name="Wilson D."/>
            <person name="Wilson R.K."/>
            <person name="Wing R.A."/>
            <person name="Wolfner M.F."/>
            <person name="Wong A."/>
            <person name="Wong G.K."/>
            <person name="Wu C.I."/>
            <person name="Wu G."/>
            <person name="Yamamoto D."/>
            <person name="Yang H.P."/>
            <person name="Yang S.P."/>
            <person name="Yorke J.A."/>
            <person name="Yoshida K."/>
            <person name="Zdobnov E."/>
            <person name="Zhang P."/>
            <person name="Zhang Y."/>
            <person name="Zimin A.V."/>
            <person name="Baldwin J."/>
            <person name="Abdouelleil A."/>
            <person name="Abdulkadir J."/>
            <person name="Abebe A."/>
            <person name="Abera B."/>
            <person name="Abreu J."/>
            <person name="Acer S.C."/>
            <person name="Aftuck L."/>
            <person name="Alexander A."/>
            <person name="An P."/>
            <person name="Anderson E."/>
            <person name="Anderson S."/>
            <person name="Arachi H."/>
            <person name="Azer M."/>
            <person name="Bachantsang P."/>
            <person name="Barry A."/>
            <person name="Bayul T."/>
            <person name="Berlin A."/>
            <person name="Bessette D."/>
            <person name="Bloom T."/>
            <person name="Blye J."/>
            <person name="Boguslavskiy L."/>
            <person name="Bonnet C."/>
            <person name="Boukhgalter B."/>
            <person name="Bourzgui I."/>
            <person name="Brown A."/>
            <person name="Cahill P."/>
            <person name="Channer S."/>
            <person name="Cheshatsang Y."/>
            <person name="Chuda L."/>
            <person name="Citroen M."/>
            <person name="Collymore A."/>
            <person name="Cooke P."/>
            <person name="Costello M."/>
            <person name="D'Aco K."/>
            <person name="Daza R."/>
            <person name="De Haan G."/>
            <person name="DeGray S."/>
            <person name="DeMaso C."/>
            <person name="Dhargay N."/>
            <person name="Dooley K."/>
            <person name="Dooley E."/>
            <person name="Doricent M."/>
            <person name="Dorje P."/>
            <person name="Dorjee K."/>
            <person name="Dupes A."/>
            <person name="Elong R."/>
            <person name="Falk J."/>
            <person name="Farina A."/>
            <person name="Faro S."/>
            <person name="Ferguson D."/>
            <person name="Fisher S."/>
            <person name="Foley C.D."/>
            <person name="Franke A."/>
            <person name="Friedrich D."/>
            <person name="Gadbois L."/>
            <person name="Gearin G."/>
            <person name="Gearin C.R."/>
            <person name="Giannoukos G."/>
            <person name="Goode T."/>
            <person name="Graham J."/>
            <person name="Grandbois E."/>
            <person name="Grewal S."/>
            <person name="Gyaltsen K."/>
            <person name="Hafez N."/>
            <person name="Hagos B."/>
            <person name="Hall J."/>
            <person name="Henson C."/>
            <person name="Hollinger A."/>
            <person name="Honan T."/>
            <person name="Huard M.D."/>
            <person name="Hughes L."/>
            <person name="Hurhula B."/>
            <person name="Husby M.E."/>
            <person name="Kamat A."/>
            <person name="Kanga B."/>
            <person name="Kashin S."/>
            <person name="Khazanovich D."/>
            <person name="Kisner P."/>
            <person name="Lance K."/>
            <person name="Lara M."/>
            <person name="Lee W."/>
            <person name="Lennon N."/>
            <person name="Letendre F."/>
            <person name="LeVine R."/>
            <person name="Lipovsky A."/>
            <person name="Liu X."/>
            <person name="Liu J."/>
            <person name="Liu S."/>
            <person name="Lokyitsang T."/>
            <person name="Lokyitsang Y."/>
            <person name="Lubonja R."/>
            <person name="Lui A."/>
            <person name="MacDonald P."/>
            <person name="Magnisalis V."/>
            <person name="Maru K."/>
            <person name="Matthews C."/>
            <person name="McCusker W."/>
            <person name="McDonough S."/>
            <person name="Mehta T."/>
            <person name="Meldrim J."/>
            <person name="Meneus L."/>
            <person name="Mihai O."/>
            <person name="Mihalev A."/>
            <person name="Mihova T."/>
            <person name="Mittelman R."/>
            <person name="Mlenga V."/>
            <person name="Montmayeur A."/>
            <person name="Mulrain L."/>
            <person name="Navidi A."/>
            <person name="Naylor J."/>
            <person name="Negash T."/>
            <person name="Nguyen T."/>
            <person name="Nguyen N."/>
            <person name="Nicol R."/>
            <person name="Norbu C."/>
            <person name="Norbu N."/>
            <person name="Novod N."/>
            <person name="O'Neill B."/>
            <person name="Osman S."/>
            <person name="Markiewicz E."/>
            <person name="Oyono O.L."/>
            <person name="Patti C."/>
            <person name="Phunkhang P."/>
            <person name="Pierre F."/>
            <person name="Priest M."/>
            <person name="Raghuraman S."/>
            <person name="Rege F."/>
            <person name="Reyes R."/>
            <person name="Rise C."/>
            <person name="Rogov P."/>
            <person name="Ross K."/>
            <person name="Ryan E."/>
            <person name="Settipalli S."/>
            <person name="Shea T."/>
            <person name="Sherpa N."/>
            <person name="Shi L."/>
            <person name="Shih D."/>
            <person name="Sparrow T."/>
            <person name="Spaulding J."/>
            <person name="Stalker J."/>
            <person name="Stange-Thomann N."/>
            <person name="Stavropoulos S."/>
            <person name="Stone C."/>
            <person name="Strader C."/>
            <person name="Tesfaye S."/>
            <person name="Thomson T."/>
            <person name="Thoulutsang Y."/>
            <person name="Thoulutsang D."/>
            <person name="Topham K."/>
            <person name="Topping I."/>
            <person name="Tsamla T."/>
            <person name="Vassiliev H."/>
            <person name="Vo A."/>
            <person name="Wangchuk T."/>
            <person name="Wangdi T."/>
            <person name="Weiand M."/>
            <person name="Wilkinson J."/>
            <person name="Wilson A."/>
            <person name="Yadav S."/>
            <person name="Young G."/>
            <person name="Yu Q."/>
            <person name="Zembek L."/>
            <person name="Zhong D."/>
            <person name="Zimmer A."/>
            <person name="Zwirko Z."/>
            <person name="Jaffe D.B."/>
            <person name="Alvarez P."/>
            <person name="Brockman W."/>
            <person name="Butler J."/>
            <person name="Chin C."/>
            <person name="Gnerre S."/>
            <person name="Grabherr M."/>
            <person name="Kleber M."/>
            <person name="Mauceli E."/>
            <person name="MacCallum I."/>
        </authorList>
    </citation>
    <scope>NUCLEOTIDE SEQUENCE [LARGE SCALE GENOMIC DNA]</scope>
    <source>
        <strain evidence="3">Tucson 14024-0371.13</strain>
    </source>
</reference>
<keyword evidence="1" id="KW-1133">Transmembrane helix</keyword>
<dbReference type="GeneID" id="26513694"/>
<dbReference type="AlphaFoldDB" id="A0A0N8NZI1"/>
<proteinExistence type="predicted"/>
<sequence length="46" mass="5304">MFRTLSIEPNKIEDRSKEEVRANLVVFAVTCALIRFIPIIVRKISS</sequence>
<protein>
    <submittedName>
        <fullName evidence="2">Uncharacterized protein</fullName>
    </submittedName>
</protein>
<evidence type="ECO:0000313" key="3">
    <source>
        <dbReference type="Proteomes" id="UP000007801"/>
    </source>
</evidence>
<dbReference type="KEGG" id="dan:26513694"/>
<gene>
    <name evidence="2" type="primary">Dana\GF26285</name>
    <name evidence="2" type="ORF">GF26285</name>
</gene>
<feature type="transmembrane region" description="Helical" evidence="1">
    <location>
        <begin position="20"/>
        <end position="41"/>
    </location>
</feature>
<keyword evidence="1" id="KW-0472">Membrane</keyword>
<name>A0A0N8NZI1_DROAN</name>
<dbReference type="EMBL" id="CH902624">
    <property type="protein sequence ID" value="KPU74388.1"/>
    <property type="molecule type" value="Genomic_DNA"/>
</dbReference>
<accession>A0A0N8NZI1</accession>
<keyword evidence="3" id="KW-1185">Reference proteome</keyword>
<evidence type="ECO:0000313" key="2">
    <source>
        <dbReference type="EMBL" id="KPU74388.1"/>
    </source>
</evidence>